<dbReference type="SUPFAM" id="SSF52540">
    <property type="entry name" value="P-loop containing nucleoside triphosphate hydrolases"/>
    <property type="match status" value="1"/>
</dbReference>
<dbReference type="InterPro" id="IPR003439">
    <property type="entry name" value="ABC_transporter-like_ATP-bd"/>
</dbReference>
<dbReference type="PANTHER" id="PTHR42788:SF13">
    <property type="entry name" value="ALIPHATIC SULFONATES IMPORT ATP-BINDING PROTEIN SSUB"/>
    <property type="match status" value="1"/>
</dbReference>
<evidence type="ECO:0000256" key="3">
    <source>
        <dbReference type="ARBA" id="ARBA00022840"/>
    </source>
</evidence>
<sequence>MSAGTVGTGTAGTGAAGTGLVLRAEDVTLGYGGRTVLSGLGLEVAAGEFLVVVGPSGCGKSTLLRAFAGLLPVKAGRVLADGEPVTGTSADRALMFQDDALLPWRTARRNVELPLQLRGIRRAERREAALHWLDRVGLADAAGRLPRELSGGMRQRVQLARTLAAGPRAVLMDEPFGALDPQTRASMQRLLLDVLAPASATVVFVTHDVDEALLLGHRVVVLGGSGVAAEFTAPVSRDEVLAALGAPTKETV</sequence>
<dbReference type="PROSITE" id="PS50893">
    <property type="entry name" value="ABC_TRANSPORTER_2"/>
    <property type="match status" value="1"/>
</dbReference>
<dbReference type="Pfam" id="PF00005">
    <property type="entry name" value="ABC_tran"/>
    <property type="match status" value="1"/>
</dbReference>
<proteinExistence type="predicted"/>
<dbReference type="Proteomes" id="UP000316706">
    <property type="component" value="Unassembled WGS sequence"/>
</dbReference>
<dbReference type="InterPro" id="IPR027417">
    <property type="entry name" value="P-loop_NTPase"/>
</dbReference>
<evidence type="ECO:0000256" key="2">
    <source>
        <dbReference type="ARBA" id="ARBA00022741"/>
    </source>
</evidence>
<keyword evidence="2" id="KW-0547">Nucleotide-binding</keyword>
<feature type="domain" description="ABC transporter" evidence="4">
    <location>
        <begin position="22"/>
        <end position="249"/>
    </location>
</feature>
<evidence type="ECO:0000256" key="1">
    <source>
        <dbReference type="ARBA" id="ARBA00022448"/>
    </source>
</evidence>
<dbReference type="SMART" id="SM00382">
    <property type="entry name" value="AAA"/>
    <property type="match status" value="1"/>
</dbReference>
<dbReference type="PANTHER" id="PTHR42788">
    <property type="entry name" value="TAURINE IMPORT ATP-BINDING PROTEIN-RELATED"/>
    <property type="match status" value="1"/>
</dbReference>
<keyword evidence="6" id="KW-1185">Reference proteome</keyword>
<dbReference type="InterPro" id="IPR003593">
    <property type="entry name" value="AAA+_ATPase"/>
</dbReference>
<dbReference type="RefSeq" id="WP_141970856.1">
    <property type="nucleotide sequence ID" value="NZ_VFPO01000001.1"/>
</dbReference>
<gene>
    <name evidence="5" type="ORF">FHX41_3901</name>
</gene>
<dbReference type="InterPro" id="IPR017871">
    <property type="entry name" value="ABC_transporter-like_CS"/>
</dbReference>
<dbReference type="PROSITE" id="PS00211">
    <property type="entry name" value="ABC_TRANSPORTER_1"/>
    <property type="match status" value="1"/>
</dbReference>
<evidence type="ECO:0000313" key="5">
    <source>
        <dbReference type="EMBL" id="TQM70182.1"/>
    </source>
</evidence>
<dbReference type="AlphaFoldDB" id="A0A543IHY4"/>
<dbReference type="Gene3D" id="3.40.50.300">
    <property type="entry name" value="P-loop containing nucleotide triphosphate hydrolases"/>
    <property type="match status" value="1"/>
</dbReference>
<dbReference type="GO" id="GO:0016887">
    <property type="term" value="F:ATP hydrolysis activity"/>
    <property type="evidence" value="ECO:0007669"/>
    <property type="project" value="InterPro"/>
</dbReference>
<dbReference type="GO" id="GO:0005524">
    <property type="term" value="F:ATP binding"/>
    <property type="evidence" value="ECO:0007669"/>
    <property type="project" value="UniProtKB-KW"/>
</dbReference>
<keyword evidence="3 5" id="KW-0067">ATP-binding</keyword>
<protein>
    <submittedName>
        <fullName evidence="5">NitT/TauT family transport system ATP-binding protein</fullName>
    </submittedName>
</protein>
<keyword evidence="1" id="KW-0813">Transport</keyword>
<dbReference type="OrthoDB" id="3514167at2"/>
<dbReference type="InterPro" id="IPR050166">
    <property type="entry name" value="ABC_transporter_ATP-bind"/>
</dbReference>
<dbReference type="CDD" id="cd03293">
    <property type="entry name" value="ABC_NrtD_SsuB_transporters"/>
    <property type="match status" value="1"/>
</dbReference>
<dbReference type="EMBL" id="VFPO01000001">
    <property type="protein sequence ID" value="TQM70182.1"/>
    <property type="molecule type" value="Genomic_DNA"/>
</dbReference>
<organism evidence="5 6">
    <name type="scientific">Actinomadura hallensis</name>
    <dbReference type="NCBI Taxonomy" id="337895"/>
    <lineage>
        <taxon>Bacteria</taxon>
        <taxon>Bacillati</taxon>
        <taxon>Actinomycetota</taxon>
        <taxon>Actinomycetes</taxon>
        <taxon>Streptosporangiales</taxon>
        <taxon>Thermomonosporaceae</taxon>
        <taxon>Actinomadura</taxon>
    </lineage>
</organism>
<reference evidence="5 6" key="1">
    <citation type="submission" date="2019-06" db="EMBL/GenBank/DDBJ databases">
        <title>Sequencing the genomes of 1000 actinobacteria strains.</title>
        <authorList>
            <person name="Klenk H.-P."/>
        </authorList>
    </citation>
    <scope>NUCLEOTIDE SEQUENCE [LARGE SCALE GENOMIC DNA]</scope>
    <source>
        <strain evidence="5 6">DSM 45043</strain>
    </source>
</reference>
<comment type="caution">
    <text evidence="5">The sequence shown here is derived from an EMBL/GenBank/DDBJ whole genome shotgun (WGS) entry which is preliminary data.</text>
</comment>
<name>A0A543IHY4_9ACTN</name>
<evidence type="ECO:0000259" key="4">
    <source>
        <dbReference type="PROSITE" id="PS50893"/>
    </source>
</evidence>
<evidence type="ECO:0000313" key="6">
    <source>
        <dbReference type="Proteomes" id="UP000316706"/>
    </source>
</evidence>
<accession>A0A543IHY4</accession>